<sequence length="302" mass="34717">MPKSNITDKRTKEGQKAKSIVKEVFLTLIYAVVAATIIRIFVFETMLVPTPSMVPTINVGDRLFVEKITYSAREPEIGEIVVFYTPFPDERAQQMLRAFDKFMDMFTPKQFSGSVKYVKRLVAKEGDVITLKNVDGNWKLFVNGKIPEHLKSVNYTLEGIFKYPKLWSYLAEASRLRNDKPKYREYLFNLASRDGNEIANIVFSILGGLEPVPYGIDYTVFVDRYLIPNNIDFSNYVWEENGQVYVKIPKGFYFFMGDNSSQSLDSRYFGFVPKSAVVGRPILRIWPFKAFGPVQPLIAEKK</sequence>
<dbReference type="GO" id="GO:0004252">
    <property type="term" value="F:serine-type endopeptidase activity"/>
    <property type="evidence" value="ECO:0007669"/>
    <property type="project" value="InterPro"/>
</dbReference>
<keyword evidence="4 6" id="KW-0378">Hydrolase</keyword>
<name>A0A1M7S6Z0_FERGO</name>
<dbReference type="Gene3D" id="2.10.109.10">
    <property type="entry name" value="Umud Fragment, subunit A"/>
    <property type="match status" value="1"/>
</dbReference>
<evidence type="ECO:0000256" key="3">
    <source>
        <dbReference type="ARBA" id="ARBA00013208"/>
    </source>
</evidence>
<evidence type="ECO:0000256" key="2">
    <source>
        <dbReference type="ARBA" id="ARBA00009370"/>
    </source>
</evidence>
<comment type="subcellular location">
    <subcellularLocation>
        <location evidence="6">Membrane</location>
        <topology evidence="6">Single-pass type II membrane protein</topology>
    </subcellularLocation>
</comment>
<dbReference type="GO" id="GO:0006465">
    <property type="term" value="P:signal peptide processing"/>
    <property type="evidence" value="ECO:0007669"/>
    <property type="project" value="InterPro"/>
</dbReference>
<evidence type="ECO:0000256" key="6">
    <source>
        <dbReference type="RuleBase" id="RU362042"/>
    </source>
</evidence>
<protein>
    <recommendedName>
        <fullName evidence="3 6">Signal peptidase I</fullName>
        <ecNumber evidence="3 6">3.4.21.89</ecNumber>
    </recommendedName>
</protein>
<dbReference type="PRINTS" id="PR00727">
    <property type="entry name" value="LEADERPTASE"/>
</dbReference>
<feature type="active site" evidence="5">
    <location>
        <position position="52"/>
    </location>
</feature>
<evidence type="ECO:0000313" key="8">
    <source>
        <dbReference type="EMBL" id="SHN54125.1"/>
    </source>
</evidence>
<proteinExistence type="inferred from homology"/>
<comment type="similarity">
    <text evidence="2 6">Belongs to the peptidase S26 family.</text>
</comment>
<dbReference type="InterPro" id="IPR036286">
    <property type="entry name" value="LexA/Signal_pep-like_sf"/>
</dbReference>
<dbReference type="PROSITE" id="PS00761">
    <property type="entry name" value="SPASE_I_3"/>
    <property type="match status" value="1"/>
</dbReference>
<dbReference type="InterPro" id="IPR000223">
    <property type="entry name" value="Pept_S26A_signal_pept_1"/>
</dbReference>
<feature type="transmembrane region" description="Helical" evidence="6">
    <location>
        <begin position="20"/>
        <end position="42"/>
    </location>
</feature>
<organism evidence="8 9">
    <name type="scientific">Fervidobacterium gondwanense DSM 13020</name>
    <dbReference type="NCBI Taxonomy" id="1121883"/>
    <lineage>
        <taxon>Bacteria</taxon>
        <taxon>Thermotogati</taxon>
        <taxon>Thermotogota</taxon>
        <taxon>Thermotogae</taxon>
        <taxon>Thermotogales</taxon>
        <taxon>Fervidobacteriaceae</taxon>
        <taxon>Fervidobacterium</taxon>
    </lineage>
</organism>
<dbReference type="PANTHER" id="PTHR43390:SF1">
    <property type="entry name" value="CHLOROPLAST PROCESSING PEPTIDASE"/>
    <property type="match status" value="1"/>
</dbReference>
<dbReference type="Proteomes" id="UP000184207">
    <property type="component" value="Unassembled WGS sequence"/>
</dbReference>
<dbReference type="Pfam" id="PF10502">
    <property type="entry name" value="Peptidase_S26"/>
    <property type="match status" value="1"/>
</dbReference>
<dbReference type="SUPFAM" id="SSF51306">
    <property type="entry name" value="LexA/Signal peptidase"/>
    <property type="match status" value="1"/>
</dbReference>
<keyword evidence="6" id="KW-0472">Membrane</keyword>
<evidence type="ECO:0000313" key="9">
    <source>
        <dbReference type="Proteomes" id="UP000184207"/>
    </source>
</evidence>
<dbReference type="RefSeq" id="WP_072758108.1">
    <property type="nucleotide sequence ID" value="NZ_FRDJ01000002.1"/>
</dbReference>
<comment type="catalytic activity">
    <reaction evidence="1 6">
        <text>Cleavage of hydrophobic, N-terminal signal or leader sequences from secreted and periplasmic proteins.</text>
        <dbReference type="EC" id="3.4.21.89"/>
    </reaction>
</comment>
<dbReference type="EMBL" id="FRDJ01000002">
    <property type="protein sequence ID" value="SHN54125.1"/>
    <property type="molecule type" value="Genomic_DNA"/>
</dbReference>
<dbReference type="AlphaFoldDB" id="A0A1M7S6Z0"/>
<dbReference type="EC" id="3.4.21.89" evidence="3 6"/>
<dbReference type="NCBIfam" id="TIGR02227">
    <property type="entry name" value="sigpep_I_bact"/>
    <property type="match status" value="2"/>
</dbReference>
<dbReference type="InterPro" id="IPR019533">
    <property type="entry name" value="Peptidase_S26"/>
</dbReference>
<keyword evidence="6" id="KW-0812">Transmembrane</keyword>
<keyword evidence="6" id="KW-0645">Protease</keyword>
<feature type="active site" evidence="5">
    <location>
        <position position="119"/>
    </location>
</feature>
<keyword evidence="9" id="KW-1185">Reference proteome</keyword>
<reference evidence="9" key="1">
    <citation type="submission" date="2016-12" db="EMBL/GenBank/DDBJ databases">
        <authorList>
            <person name="Varghese N."/>
            <person name="Submissions S."/>
        </authorList>
    </citation>
    <scope>NUCLEOTIDE SEQUENCE [LARGE SCALE GENOMIC DNA]</scope>
    <source>
        <strain evidence="9">DSM 13020</strain>
    </source>
</reference>
<evidence type="ECO:0000256" key="5">
    <source>
        <dbReference type="PIRSR" id="PIRSR600223-1"/>
    </source>
</evidence>
<accession>A0A1M7S6Z0</accession>
<dbReference type="STRING" id="1121883.SAMN02745226_00567"/>
<dbReference type="PANTHER" id="PTHR43390">
    <property type="entry name" value="SIGNAL PEPTIDASE I"/>
    <property type="match status" value="1"/>
</dbReference>
<feature type="domain" description="Peptidase S26" evidence="7">
    <location>
        <begin position="22"/>
        <end position="286"/>
    </location>
</feature>
<evidence type="ECO:0000256" key="4">
    <source>
        <dbReference type="ARBA" id="ARBA00022801"/>
    </source>
</evidence>
<dbReference type="CDD" id="cd06530">
    <property type="entry name" value="S26_SPase_I"/>
    <property type="match status" value="1"/>
</dbReference>
<dbReference type="GO" id="GO:0009003">
    <property type="term" value="F:signal peptidase activity"/>
    <property type="evidence" value="ECO:0007669"/>
    <property type="project" value="UniProtKB-EC"/>
</dbReference>
<dbReference type="InterPro" id="IPR019758">
    <property type="entry name" value="Pept_S26A_signal_pept_1_CS"/>
</dbReference>
<dbReference type="GO" id="GO:0016020">
    <property type="term" value="C:membrane"/>
    <property type="evidence" value="ECO:0007669"/>
    <property type="project" value="UniProtKB-SubCell"/>
</dbReference>
<keyword evidence="6" id="KW-1133">Transmembrane helix</keyword>
<gene>
    <name evidence="8" type="ORF">SAMN02745226_00567</name>
</gene>
<evidence type="ECO:0000256" key="1">
    <source>
        <dbReference type="ARBA" id="ARBA00000677"/>
    </source>
</evidence>
<dbReference type="OrthoDB" id="9802919at2"/>
<evidence type="ECO:0000259" key="7">
    <source>
        <dbReference type="Pfam" id="PF10502"/>
    </source>
</evidence>